<sequence>MNHPTLWGQSMRLHGPKRQPDGSLSLRERARVRESTAGESLMLSVASAHIALPVNCLRYVTHGAGSAQGAASRRRPLYPRAPASNIAATRSLRLIPAGFGSGRGSVRAKHGPQPASMRAAPAFRERLSDVEAATPAVSATMVNKLTAGRTDSRSGKRSATRQNNRTSADLTSSGALR</sequence>
<reference evidence="2" key="1">
    <citation type="submission" date="2019-03" db="EMBL/GenBank/DDBJ databases">
        <authorList>
            <consortium name="Pathogen Informatics"/>
        </authorList>
    </citation>
    <scope>NUCLEOTIDE SEQUENCE</scope>
    <source>
        <strain evidence="2">5012STDY7626354</strain>
    </source>
</reference>
<dbReference type="AlphaFoldDB" id="A0A486T7G1"/>
<gene>
    <name evidence="2" type="ORF">SAMEA4873555_04310</name>
</gene>
<proteinExistence type="predicted"/>
<protein>
    <submittedName>
        <fullName evidence="2">Uncharacterized protein</fullName>
    </submittedName>
</protein>
<evidence type="ECO:0000256" key="1">
    <source>
        <dbReference type="SAM" id="MobiDB-lite"/>
    </source>
</evidence>
<accession>A0A486T7G1</accession>
<name>A0A486T7G1_KLEPN</name>
<organism evidence="2">
    <name type="scientific">Klebsiella pneumoniae</name>
    <dbReference type="NCBI Taxonomy" id="573"/>
    <lineage>
        <taxon>Bacteria</taxon>
        <taxon>Pseudomonadati</taxon>
        <taxon>Pseudomonadota</taxon>
        <taxon>Gammaproteobacteria</taxon>
        <taxon>Enterobacterales</taxon>
        <taxon>Enterobacteriaceae</taxon>
        <taxon>Klebsiella/Raoultella group</taxon>
        <taxon>Klebsiella</taxon>
        <taxon>Klebsiella pneumoniae complex</taxon>
    </lineage>
</organism>
<feature type="region of interest" description="Disordered" evidence="1">
    <location>
        <begin position="144"/>
        <end position="177"/>
    </location>
</feature>
<dbReference type="EMBL" id="CAAHCY010000008">
    <property type="protein sequence ID" value="VGM22129.1"/>
    <property type="molecule type" value="Genomic_DNA"/>
</dbReference>
<evidence type="ECO:0000313" key="2">
    <source>
        <dbReference type="EMBL" id="VGM22129.1"/>
    </source>
</evidence>
<feature type="compositionally biased region" description="Polar residues" evidence="1">
    <location>
        <begin position="160"/>
        <end position="177"/>
    </location>
</feature>
<feature type="region of interest" description="Disordered" evidence="1">
    <location>
        <begin position="1"/>
        <end position="25"/>
    </location>
</feature>